<dbReference type="AlphaFoldDB" id="A0A098QTM5"/>
<sequence length="183" mass="19834">MSGSTGTKETGSGGSSSPPGVQREQIFLVLRIISAGGLGILLIILAGVVLLPLAHQSSQELEQQSLMSVTEGQAVQELTSSLQGFDDSIQRVFRRADGQLIVLSRILLNRYPVQVFLGFTPEGSLTRVEFLGGVVPPQIDRILGPRGQLPELLPALAERPVQVLYRRIGILRDTVVSQLREVR</sequence>
<accession>A0A098QTM5</accession>
<keyword evidence="1" id="KW-0472">Membrane</keyword>
<dbReference type="EMBL" id="JNUP01000072">
    <property type="protein sequence ID" value="KGE70748.1"/>
    <property type="molecule type" value="Genomic_DNA"/>
</dbReference>
<evidence type="ECO:0000313" key="3">
    <source>
        <dbReference type="Proteomes" id="UP000029692"/>
    </source>
</evidence>
<organism evidence="2 3">
    <name type="scientific">Spirochaeta lutea</name>
    <dbReference type="NCBI Taxonomy" id="1480694"/>
    <lineage>
        <taxon>Bacteria</taxon>
        <taxon>Pseudomonadati</taxon>
        <taxon>Spirochaetota</taxon>
        <taxon>Spirochaetia</taxon>
        <taxon>Spirochaetales</taxon>
        <taxon>Spirochaetaceae</taxon>
        <taxon>Spirochaeta</taxon>
    </lineage>
</organism>
<dbReference type="STRING" id="1480694.DC28_14710"/>
<comment type="caution">
    <text evidence="2">The sequence shown here is derived from an EMBL/GenBank/DDBJ whole genome shotgun (WGS) entry which is preliminary data.</text>
</comment>
<gene>
    <name evidence="2" type="ORF">DC28_14710</name>
</gene>
<dbReference type="Proteomes" id="UP000029692">
    <property type="component" value="Unassembled WGS sequence"/>
</dbReference>
<evidence type="ECO:0000313" key="2">
    <source>
        <dbReference type="EMBL" id="KGE70748.1"/>
    </source>
</evidence>
<reference evidence="2 3" key="1">
    <citation type="submission" date="2014-05" db="EMBL/GenBank/DDBJ databases">
        <title>De novo Genome Sequence of Spirocheata sp.</title>
        <authorList>
            <person name="Shivani Y."/>
            <person name="Subhash Y."/>
            <person name="Tushar L."/>
            <person name="Sasikala C."/>
            <person name="Ramana C.V."/>
        </authorList>
    </citation>
    <scope>NUCLEOTIDE SEQUENCE [LARGE SCALE GENOMIC DNA]</scope>
    <source>
        <strain evidence="2 3">JC230</strain>
    </source>
</reference>
<protein>
    <submittedName>
        <fullName evidence="2">Uncharacterized protein</fullName>
    </submittedName>
</protein>
<keyword evidence="1" id="KW-1133">Transmembrane helix</keyword>
<feature type="transmembrane region" description="Helical" evidence="1">
    <location>
        <begin position="26"/>
        <end position="51"/>
    </location>
</feature>
<proteinExistence type="predicted"/>
<keyword evidence="1" id="KW-0812">Transmembrane</keyword>
<keyword evidence="3" id="KW-1185">Reference proteome</keyword>
<evidence type="ECO:0000256" key="1">
    <source>
        <dbReference type="SAM" id="Phobius"/>
    </source>
</evidence>
<dbReference type="RefSeq" id="WP_037550176.1">
    <property type="nucleotide sequence ID" value="NZ_JNUP01000072.1"/>
</dbReference>
<name>A0A098QTM5_9SPIO</name>